<dbReference type="PANTHER" id="PTHR22916:SF3">
    <property type="entry name" value="UDP-GLCNAC:BETAGAL BETA-1,3-N-ACETYLGLUCOSAMINYLTRANSFERASE-LIKE PROTEIN 1"/>
    <property type="match status" value="1"/>
</dbReference>
<dbReference type="Proteomes" id="UP001519288">
    <property type="component" value="Unassembled WGS sequence"/>
</dbReference>
<proteinExistence type="inferred from homology"/>
<dbReference type="SUPFAM" id="SSF53448">
    <property type="entry name" value="Nucleotide-diphospho-sugar transferases"/>
    <property type="match status" value="1"/>
</dbReference>
<name>A0ABS4JKC3_9BACL</name>
<gene>
    <name evidence="3" type="ORF">J2Z69_003200</name>
</gene>
<sequence length="240" mass="27880">MSVFPKVSVIIPFYNCKYVNQAIESVLQQTYPHVEIIVVDDGSTSNQELIEPYKHRIRYLYKPNGGTASALNYGIAHATGQYFAWLSSDDRFLPNKLEQQLGFMYKKGAAASFTAYYYIDDTGSRTGEVHNIFKTRQEFYEVLLKGCPINGCSVMLHMNVFKQVGVFDEERLYTHDYDLWVRVLEIYTFEYLDELLLEYRVHGTMGTLTHWDEIMQDMQVIQQKHGNILNRLILKEGESP</sequence>
<dbReference type="RefSeq" id="WP_209864669.1">
    <property type="nucleotide sequence ID" value="NZ_JAGGLD010000006.1"/>
</dbReference>
<evidence type="ECO:0000313" key="4">
    <source>
        <dbReference type="Proteomes" id="UP001519288"/>
    </source>
</evidence>
<reference evidence="3 4" key="1">
    <citation type="submission" date="2021-03" db="EMBL/GenBank/DDBJ databases">
        <title>Genomic Encyclopedia of Type Strains, Phase IV (KMG-IV): sequencing the most valuable type-strain genomes for metagenomic binning, comparative biology and taxonomic classification.</title>
        <authorList>
            <person name="Goeker M."/>
        </authorList>
    </citation>
    <scope>NUCLEOTIDE SEQUENCE [LARGE SCALE GENOMIC DNA]</scope>
    <source>
        <strain evidence="3 4">DSM 26806</strain>
    </source>
</reference>
<comment type="caution">
    <text evidence="3">The sequence shown here is derived from an EMBL/GenBank/DDBJ whole genome shotgun (WGS) entry which is preliminary data.</text>
</comment>
<evidence type="ECO:0000313" key="3">
    <source>
        <dbReference type="EMBL" id="MBP2002143.1"/>
    </source>
</evidence>
<comment type="similarity">
    <text evidence="1">Belongs to the glycosyltransferase 2 family.</text>
</comment>
<dbReference type="InterPro" id="IPR001173">
    <property type="entry name" value="Glyco_trans_2-like"/>
</dbReference>
<organism evidence="3 4">
    <name type="scientific">Paenibacillus shirakamiensis</name>
    <dbReference type="NCBI Taxonomy" id="1265935"/>
    <lineage>
        <taxon>Bacteria</taxon>
        <taxon>Bacillati</taxon>
        <taxon>Bacillota</taxon>
        <taxon>Bacilli</taxon>
        <taxon>Bacillales</taxon>
        <taxon>Paenibacillaceae</taxon>
        <taxon>Paenibacillus</taxon>
    </lineage>
</organism>
<dbReference type="PANTHER" id="PTHR22916">
    <property type="entry name" value="GLYCOSYLTRANSFERASE"/>
    <property type="match status" value="1"/>
</dbReference>
<dbReference type="Gene3D" id="3.90.550.10">
    <property type="entry name" value="Spore Coat Polysaccharide Biosynthesis Protein SpsA, Chain A"/>
    <property type="match status" value="1"/>
</dbReference>
<feature type="domain" description="Glycosyltransferase 2-like" evidence="2">
    <location>
        <begin position="8"/>
        <end position="155"/>
    </location>
</feature>
<evidence type="ECO:0000259" key="2">
    <source>
        <dbReference type="Pfam" id="PF00535"/>
    </source>
</evidence>
<evidence type="ECO:0000256" key="1">
    <source>
        <dbReference type="ARBA" id="ARBA00006739"/>
    </source>
</evidence>
<dbReference type="Pfam" id="PF00535">
    <property type="entry name" value="Glycos_transf_2"/>
    <property type="match status" value="1"/>
</dbReference>
<accession>A0ABS4JKC3</accession>
<keyword evidence="4" id="KW-1185">Reference proteome</keyword>
<dbReference type="InterPro" id="IPR029044">
    <property type="entry name" value="Nucleotide-diphossugar_trans"/>
</dbReference>
<dbReference type="EMBL" id="JAGGLD010000006">
    <property type="protein sequence ID" value="MBP2002143.1"/>
    <property type="molecule type" value="Genomic_DNA"/>
</dbReference>
<protein>
    <submittedName>
        <fullName evidence="3">Glycosyltransferase involved in cell wall biosynthesis</fullName>
    </submittedName>
</protein>